<feature type="signal peptide" evidence="9">
    <location>
        <begin position="1"/>
        <end position="18"/>
    </location>
</feature>
<evidence type="ECO:0000256" key="7">
    <source>
        <dbReference type="ARBA" id="ARBA00023288"/>
    </source>
</evidence>
<reference evidence="11 12" key="1">
    <citation type="submission" date="2018-11" db="EMBL/GenBank/DDBJ databases">
        <title>Genome sequence and assembly of Colletotrichum spinosum.</title>
        <authorList>
            <person name="Gan P."/>
            <person name="Shirasu K."/>
        </authorList>
    </citation>
    <scope>NUCLEOTIDE SEQUENCE [LARGE SCALE GENOMIC DNA]</scope>
    <source>
        <strain evidence="11 12">CBS 515.97</strain>
    </source>
</reference>
<keyword evidence="6" id="KW-0325">Glycoprotein</keyword>
<keyword evidence="5" id="KW-0472">Membrane</keyword>
<evidence type="ECO:0000259" key="10">
    <source>
        <dbReference type="Pfam" id="PF20238"/>
    </source>
</evidence>
<sequence>MTVLTLLLPLLLASTSTAHFSLTLPSPLGSSDDNQGTAPCGGYSASSSSPATDFHVAGDAVGMENGHPQTNWLFRATLDQTAAGNWTQVFPIVLQTGLGNFCEPQIAVPAEYAGKKGIVGVVAHSPDGLLYSCAAVNFVTGAAPSRSECKNATITVDFTSDPSLSALVNGGGASLGGTPAGTPTPSSAPSSTPNAAPGLSSNLLSLGSVGSVLVSLGAAVGGAALFF</sequence>
<accession>A0A4R8QEF4</accession>
<evidence type="ECO:0000256" key="4">
    <source>
        <dbReference type="ARBA" id="ARBA00022729"/>
    </source>
</evidence>
<dbReference type="GO" id="GO:0098552">
    <property type="term" value="C:side of membrane"/>
    <property type="evidence" value="ECO:0007669"/>
    <property type="project" value="UniProtKB-KW"/>
</dbReference>
<gene>
    <name evidence="11" type="ORF">C8035_v009394</name>
</gene>
<protein>
    <recommendedName>
        <fullName evidence="10">Copper acquisition factor BIM1-like domain-containing protein</fullName>
    </recommendedName>
</protein>
<dbReference type="PANTHER" id="PTHR34992:SF1">
    <property type="entry name" value="COPPER ACQUISITION FACTOR BIM1-LIKE DOMAIN-CONTAINING PROTEIN"/>
    <property type="match status" value="1"/>
</dbReference>
<organism evidence="11 12">
    <name type="scientific">Colletotrichum spinosum</name>
    <dbReference type="NCBI Taxonomy" id="1347390"/>
    <lineage>
        <taxon>Eukaryota</taxon>
        <taxon>Fungi</taxon>
        <taxon>Dikarya</taxon>
        <taxon>Ascomycota</taxon>
        <taxon>Pezizomycotina</taxon>
        <taxon>Sordariomycetes</taxon>
        <taxon>Hypocreomycetidae</taxon>
        <taxon>Glomerellales</taxon>
        <taxon>Glomerellaceae</taxon>
        <taxon>Colletotrichum</taxon>
        <taxon>Colletotrichum orbiculare species complex</taxon>
    </lineage>
</organism>
<dbReference type="InterPro" id="IPR046936">
    <property type="entry name" value="BIM1-like"/>
</dbReference>
<keyword evidence="12" id="KW-1185">Reference proteome</keyword>
<keyword evidence="2" id="KW-1003">Cell membrane</keyword>
<feature type="domain" description="Copper acquisition factor BIM1-like" evidence="10">
    <location>
        <begin position="18"/>
        <end position="153"/>
    </location>
</feature>
<keyword evidence="3" id="KW-0336">GPI-anchor</keyword>
<evidence type="ECO:0000256" key="5">
    <source>
        <dbReference type="ARBA" id="ARBA00023136"/>
    </source>
</evidence>
<feature type="compositionally biased region" description="Polar residues" evidence="8">
    <location>
        <begin position="25"/>
        <end position="37"/>
    </location>
</feature>
<evidence type="ECO:0000256" key="9">
    <source>
        <dbReference type="SAM" id="SignalP"/>
    </source>
</evidence>
<keyword evidence="4 9" id="KW-0732">Signal</keyword>
<dbReference type="GO" id="GO:0005886">
    <property type="term" value="C:plasma membrane"/>
    <property type="evidence" value="ECO:0007669"/>
    <property type="project" value="UniProtKB-SubCell"/>
</dbReference>
<evidence type="ECO:0000256" key="2">
    <source>
        <dbReference type="ARBA" id="ARBA00022475"/>
    </source>
</evidence>
<feature type="region of interest" description="Disordered" evidence="8">
    <location>
        <begin position="175"/>
        <end position="194"/>
    </location>
</feature>
<dbReference type="Proteomes" id="UP000295083">
    <property type="component" value="Unassembled WGS sequence"/>
</dbReference>
<dbReference type="Pfam" id="PF20238">
    <property type="entry name" value="BIM1-like_dom"/>
    <property type="match status" value="1"/>
</dbReference>
<dbReference type="PANTHER" id="PTHR34992">
    <property type="entry name" value="HYPHAL ANASTAMOSIS-7 PROTEIN"/>
    <property type="match status" value="1"/>
</dbReference>
<evidence type="ECO:0000313" key="11">
    <source>
        <dbReference type="EMBL" id="TDZ34394.1"/>
    </source>
</evidence>
<feature type="region of interest" description="Disordered" evidence="8">
    <location>
        <begin position="25"/>
        <end position="48"/>
    </location>
</feature>
<evidence type="ECO:0000256" key="1">
    <source>
        <dbReference type="ARBA" id="ARBA00004609"/>
    </source>
</evidence>
<evidence type="ECO:0000256" key="3">
    <source>
        <dbReference type="ARBA" id="ARBA00022622"/>
    </source>
</evidence>
<dbReference type="InterPro" id="IPR046530">
    <property type="entry name" value="BIM1-like_dom"/>
</dbReference>
<dbReference type="CDD" id="cd21176">
    <property type="entry name" value="LPMO_auxiliary-like"/>
    <property type="match status" value="1"/>
</dbReference>
<dbReference type="AlphaFoldDB" id="A0A4R8QEF4"/>
<name>A0A4R8QEF4_9PEZI</name>
<comment type="caution">
    <text evidence="11">The sequence shown here is derived from an EMBL/GenBank/DDBJ whole genome shotgun (WGS) entry which is preliminary data.</text>
</comment>
<keyword evidence="7" id="KW-0449">Lipoprotein</keyword>
<evidence type="ECO:0000256" key="6">
    <source>
        <dbReference type="ARBA" id="ARBA00023180"/>
    </source>
</evidence>
<feature type="compositionally biased region" description="Low complexity" evidence="8">
    <location>
        <begin position="180"/>
        <end position="194"/>
    </location>
</feature>
<dbReference type="EMBL" id="QAPG01000054">
    <property type="protein sequence ID" value="TDZ34394.1"/>
    <property type="molecule type" value="Genomic_DNA"/>
</dbReference>
<evidence type="ECO:0000256" key="8">
    <source>
        <dbReference type="SAM" id="MobiDB-lite"/>
    </source>
</evidence>
<evidence type="ECO:0000313" key="12">
    <source>
        <dbReference type="Proteomes" id="UP000295083"/>
    </source>
</evidence>
<feature type="chain" id="PRO_5020897230" description="Copper acquisition factor BIM1-like domain-containing protein" evidence="9">
    <location>
        <begin position="19"/>
        <end position="227"/>
    </location>
</feature>
<proteinExistence type="predicted"/>
<comment type="subcellular location">
    <subcellularLocation>
        <location evidence="1">Cell membrane</location>
        <topology evidence="1">Lipid-anchor</topology>
        <topology evidence="1">GPI-anchor</topology>
    </subcellularLocation>
</comment>